<gene>
    <name evidence="3" type="ORF">UFOVP449_87</name>
</gene>
<sequence length="113" mass="13410">MKHLKTILTVIFAIVVLYWMFFIITPNSKLAEETYKKIDSLNHSIDSLEKMNKKLDTAIINYTNQIVEIDKSIDRIKNQKTIIKEIYHEKINSVDNYSDAQLDSFFTNRYYPK</sequence>
<protein>
    <submittedName>
        <fullName evidence="3">Uncharacterized protein</fullName>
    </submittedName>
</protein>
<organism evidence="3">
    <name type="scientific">uncultured Caudovirales phage</name>
    <dbReference type="NCBI Taxonomy" id="2100421"/>
    <lineage>
        <taxon>Viruses</taxon>
        <taxon>Duplodnaviria</taxon>
        <taxon>Heunggongvirae</taxon>
        <taxon>Uroviricota</taxon>
        <taxon>Caudoviricetes</taxon>
        <taxon>Peduoviridae</taxon>
        <taxon>Maltschvirus</taxon>
        <taxon>Maltschvirus maltsch</taxon>
    </lineage>
</organism>
<feature type="coiled-coil region" evidence="1">
    <location>
        <begin position="31"/>
        <end position="65"/>
    </location>
</feature>
<evidence type="ECO:0000313" key="3">
    <source>
        <dbReference type="EMBL" id="CAB4142880.1"/>
    </source>
</evidence>
<evidence type="ECO:0000256" key="1">
    <source>
        <dbReference type="SAM" id="Coils"/>
    </source>
</evidence>
<keyword evidence="2" id="KW-0472">Membrane</keyword>
<evidence type="ECO:0000256" key="2">
    <source>
        <dbReference type="SAM" id="Phobius"/>
    </source>
</evidence>
<reference evidence="3" key="1">
    <citation type="submission" date="2020-04" db="EMBL/GenBank/DDBJ databases">
        <authorList>
            <person name="Chiriac C."/>
            <person name="Salcher M."/>
            <person name="Ghai R."/>
            <person name="Kavagutti S V."/>
        </authorList>
    </citation>
    <scope>NUCLEOTIDE SEQUENCE</scope>
</reference>
<accession>A0A6J5MCX9</accession>
<dbReference type="EMBL" id="LR796420">
    <property type="protein sequence ID" value="CAB4142880.1"/>
    <property type="molecule type" value="Genomic_DNA"/>
</dbReference>
<keyword evidence="1" id="KW-0175">Coiled coil</keyword>
<proteinExistence type="predicted"/>
<feature type="transmembrane region" description="Helical" evidence="2">
    <location>
        <begin position="6"/>
        <end position="24"/>
    </location>
</feature>
<keyword evidence="2" id="KW-1133">Transmembrane helix</keyword>
<name>A0A6J5MCX9_9CAUD</name>
<keyword evidence="2" id="KW-0812">Transmembrane</keyword>